<proteinExistence type="predicted"/>
<evidence type="ECO:0000313" key="2">
    <source>
        <dbReference type="EMBL" id="MFL7904691.1"/>
    </source>
</evidence>
<sequence length="68" mass="7493">MEEIRCGSCAKLLARGTAELLEIKCPRCGTLNHVRVANPPSERPRASDSTRDVHGQDRWGTPPPQLGR</sequence>
<name>A0ABW8VH94_9PROT</name>
<keyword evidence="2" id="KW-0238">DNA-binding</keyword>
<feature type="region of interest" description="Disordered" evidence="1">
    <location>
        <begin position="34"/>
        <end position="68"/>
    </location>
</feature>
<dbReference type="InterPro" id="IPR019294">
    <property type="entry name" value="Translation_reg_Com"/>
</dbReference>
<reference evidence="2 3" key="1">
    <citation type="submission" date="2024-11" db="EMBL/GenBank/DDBJ databases">
        <title>Draft genome sequences of two bacteria associated to sugarcane roots in Colombia.</title>
        <authorList>
            <person name="Pardo-Diaz S."/>
            <person name="Masmela-Mendoza J."/>
            <person name="Delgadillo-Duran P."/>
            <person name="Bautista E.J."/>
            <person name="Rojas-Tapias D.F."/>
        </authorList>
    </citation>
    <scope>NUCLEOTIDE SEQUENCE [LARGE SCALE GENOMIC DNA]</scope>
    <source>
        <strain evidence="2 3">Ap18</strain>
    </source>
</reference>
<dbReference type="Pfam" id="PF10122">
    <property type="entry name" value="Zn_ribbon_Com"/>
    <property type="match status" value="1"/>
</dbReference>
<organism evidence="2 3">
    <name type="scientific">Azospirillum argentinense</name>
    <dbReference type="NCBI Taxonomy" id="2970906"/>
    <lineage>
        <taxon>Bacteria</taxon>
        <taxon>Pseudomonadati</taxon>
        <taxon>Pseudomonadota</taxon>
        <taxon>Alphaproteobacteria</taxon>
        <taxon>Rhodospirillales</taxon>
        <taxon>Azospirillaceae</taxon>
        <taxon>Azospirillum</taxon>
    </lineage>
</organism>
<comment type="caution">
    <text evidence="2">The sequence shown here is derived from an EMBL/GenBank/DDBJ whole genome shotgun (WGS) entry which is preliminary data.</text>
</comment>
<evidence type="ECO:0000313" key="3">
    <source>
        <dbReference type="Proteomes" id="UP001628281"/>
    </source>
</evidence>
<protein>
    <submittedName>
        <fullName evidence="2">Com family DNA-binding transcriptional regulator</fullName>
    </submittedName>
</protein>
<feature type="compositionally biased region" description="Basic and acidic residues" evidence="1">
    <location>
        <begin position="42"/>
        <end position="57"/>
    </location>
</feature>
<dbReference type="EMBL" id="JBJLSN010000055">
    <property type="protein sequence ID" value="MFL7904691.1"/>
    <property type="molecule type" value="Genomic_DNA"/>
</dbReference>
<gene>
    <name evidence="2" type="ORF">ACJ41P_26425</name>
</gene>
<accession>A0ABW8VH94</accession>
<dbReference type="Proteomes" id="UP001628281">
    <property type="component" value="Unassembled WGS sequence"/>
</dbReference>
<dbReference type="GO" id="GO:0003677">
    <property type="term" value="F:DNA binding"/>
    <property type="evidence" value="ECO:0007669"/>
    <property type="project" value="UniProtKB-KW"/>
</dbReference>
<keyword evidence="3" id="KW-1185">Reference proteome</keyword>
<evidence type="ECO:0000256" key="1">
    <source>
        <dbReference type="SAM" id="MobiDB-lite"/>
    </source>
</evidence>
<dbReference type="RefSeq" id="WP_201041826.1">
    <property type="nucleotide sequence ID" value="NZ_JBJLSN010000055.1"/>
</dbReference>